<sequence length="168" mass="19015">MGCDLEEANENPDALFKIINRKKQKQIIYPPLVGYRGLVYNTREKANLFADTLEESFKENRTPYSDTQIAKVNRTVRNYLRNAPNPLPPLTSPGEVILNLKNKKAPGKDNVKIIALKSLPLDAITYLTKVFNKCPSFTTVFHKHGNTQSSQSSQNLEKITNWQLITAP</sequence>
<evidence type="ECO:0000313" key="1">
    <source>
        <dbReference type="EMBL" id="GFY18459.1"/>
    </source>
</evidence>
<reference evidence="1" key="1">
    <citation type="submission" date="2020-08" db="EMBL/GenBank/DDBJ databases">
        <title>Multicomponent nature underlies the extraordinary mechanical properties of spider dragline silk.</title>
        <authorList>
            <person name="Kono N."/>
            <person name="Nakamura H."/>
            <person name="Mori M."/>
            <person name="Yoshida Y."/>
            <person name="Ohtoshi R."/>
            <person name="Malay A.D."/>
            <person name="Moran D.A.P."/>
            <person name="Tomita M."/>
            <person name="Numata K."/>
            <person name="Arakawa K."/>
        </authorList>
    </citation>
    <scope>NUCLEOTIDE SEQUENCE</scope>
</reference>
<comment type="caution">
    <text evidence="1">The sequence shown here is derived from an EMBL/GenBank/DDBJ whole genome shotgun (WGS) entry which is preliminary data.</text>
</comment>
<evidence type="ECO:0000313" key="2">
    <source>
        <dbReference type="Proteomes" id="UP000887159"/>
    </source>
</evidence>
<accession>A0A8X6VR61</accession>
<dbReference type="EMBL" id="BMAU01021349">
    <property type="protein sequence ID" value="GFY18459.1"/>
    <property type="molecule type" value="Genomic_DNA"/>
</dbReference>
<name>A0A8X6VR61_TRICX</name>
<protein>
    <submittedName>
        <fullName evidence="1">Uncharacterized protein</fullName>
    </submittedName>
</protein>
<dbReference type="Proteomes" id="UP000887159">
    <property type="component" value="Unassembled WGS sequence"/>
</dbReference>
<keyword evidence="2" id="KW-1185">Reference proteome</keyword>
<organism evidence="1 2">
    <name type="scientific">Trichonephila clavipes</name>
    <name type="common">Golden silk orbweaver</name>
    <name type="synonym">Nephila clavipes</name>
    <dbReference type="NCBI Taxonomy" id="2585209"/>
    <lineage>
        <taxon>Eukaryota</taxon>
        <taxon>Metazoa</taxon>
        <taxon>Ecdysozoa</taxon>
        <taxon>Arthropoda</taxon>
        <taxon>Chelicerata</taxon>
        <taxon>Arachnida</taxon>
        <taxon>Araneae</taxon>
        <taxon>Araneomorphae</taxon>
        <taxon>Entelegynae</taxon>
        <taxon>Araneoidea</taxon>
        <taxon>Nephilidae</taxon>
        <taxon>Trichonephila</taxon>
    </lineage>
</organism>
<dbReference type="AlphaFoldDB" id="A0A8X6VR61"/>
<proteinExistence type="predicted"/>
<gene>
    <name evidence="1" type="primary">AVEN_81393_1</name>
    <name evidence="1" type="ORF">TNCV_2396871</name>
</gene>